<dbReference type="PROSITE" id="PS50931">
    <property type="entry name" value="HTH_LYSR"/>
    <property type="match status" value="1"/>
</dbReference>
<evidence type="ECO:0000313" key="6">
    <source>
        <dbReference type="EMBL" id="GGA33835.1"/>
    </source>
</evidence>
<gene>
    <name evidence="6" type="ORF">GCM10011498_38810</name>
</gene>
<accession>A0A916VTA0</accession>
<evidence type="ECO:0000256" key="1">
    <source>
        <dbReference type="ARBA" id="ARBA00009437"/>
    </source>
</evidence>
<comment type="similarity">
    <text evidence="1">Belongs to the LysR transcriptional regulatory family.</text>
</comment>
<evidence type="ECO:0000256" key="4">
    <source>
        <dbReference type="ARBA" id="ARBA00023163"/>
    </source>
</evidence>
<dbReference type="GO" id="GO:0006351">
    <property type="term" value="P:DNA-templated transcription"/>
    <property type="evidence" value="ECO:0007669"/>
    <property type="project" value="TreeGrafter"/>
</dbReference>
<protein>
    <submittedName>
        <fullName evidence="6">LysR family transcriptional regulator</fullName>
    </submittedName>
</protein>
<feature type="domain" description="HTH lysR-type" evidence="5">
    <location>
        <begin position="1"/>
        <end position="58"/>
    </location>
</feature>
<evidence type="ECO:0000259" key="5">
    <source>
        <dbReference type="PROSITE" id="PS50931"/>
    </source>
</evidence>
<evidence type="ECO:0000313" key="7">
    <source>
        <dbReference type="Proteomes" id="UP000628017"/>
    </source>
</evidence>
<dbReference type="PANTHER" id="PTHR30537">
    <property type="entry name" value="HTH-TYPE TRANSCRIPTIONAL REGULATOR"/>
    <property type="match status" value="1"/>
</dbReference>
<dbReference type="Proteomes" id="UP000628017">
    <property type="component" value="Unassembled WGS sequence"/>
</dbReference>
<sequence length="290" mass="31763">MDIIHMKTLIAVVEESSFTAAAARLGIAKSVCSRRITDLETDLGAQLVNRSTRSVVPTDLGRDYYHNCLDILARIDAANEAAKCSSATVSGRLRLSLPIAYTEAVLAPKLQEFACTYQDVELVLQLSDKRVDLISDGFDAAVRIGHLDDSGLFARKIGVTQLMCCAAPSYIERHGAPRDIDDLSNHECLRYNNLTSGSEWVAYKGGKEVRKRITGRFSSNSGAYNKRLTIAGLGISVQPDFLIGDAFETGALVPVLGDYQFPQGDINIVYPQKRNMPASLRTLIDFLTDK</sequence>
<name>A0A916VTA0_9RHOB</name>
<reference evidence="6" key="2">
    <citation type="submission" date="2020-09" db="EMBL/GenBank/DDBJ databases">
        <authorList>
            <person name="Sun Q."/>
            <person name="Zhou Y."/>
        </authorList>
    </citation>
    <scope>NUCLEOTIDE SEQUENCE</scope>
    <source>
        <strain evidence="6">CGMCC 1.15880</strain>
    </source>
</reference>
<keyword evidence="4" id="KW-0804">Transcription</keyword>
<dbReference type="Pfam" id="PF03466">
    <property type="entry name" value="LysR_substrate"/>
    <property type="match status" value="1"/>
</dbReference>
<dbReference type="Gene3D" id="1.10.10.10">
    <property type="entry name" value="Winged helix-like DNA-binding domain superfamily/Winged helix DNA-binding domain"/>
    <property type="match status" value="1"/>
</dbReference>
<dbReference type="InterPro" id="IPR036390">
    <property type="entry name" value="WH_DNA-bd_sf"/>
</dbReference>
<comment type="caution">
    <text evidence="6">The sequence shown here is derived from an EMBL/GenBank/DDBJ whole genome shotgun (WGS) entry which is preliminary data.</text>
</comment>
<dbReference type="InterPro" id="IPR000847">
    <property type="entry name" value="LysR_HTH_N"/>
</dbReference>
<dbReference type="AlphaFoldDB" id="A0A916VTA0"/>
<keyword evidence="2" id="KW-0805">Transcription regulation</keyword>
<dbReference type="InterPro" id="IPR036388">
    <property type="entry name" value="WH-like_DNA-bd_sf"/>
</dbReference>
<dbReference type="GO" id="GO:0003700">
    <property type="term" value="F:DNA-binding transcription factor activity"/>
    <property type="evidence" value="ECO:0007669"/>
    <property type="project" value="InterPro"/>
</dbReference>
<keyword evidence="3" id="KW-0238">DNA-binding</keyword>
<evidence type="ECO:0000256" key="3">
    <source>
        <dbReference type="ARBA" id="ARBA00023125"/>
    </source>
</evidence>
<dbReference type="RefSeq" id="WP_188678939.1">
    <property type="nucleotide sequence ID" value="NZ_BMKA01000012.1"/>
</dbReference>
<dbReference type="Gene3D" id="3.40.190.290">
    <property type="match status" value="1"/>
</dbReference>
<dbReference type="InterPro" id="IPR058163">
    <property type="entry name" value="LysR-type_TF_proteobact-type"/>
</dbReference>
<dbReference type="SUPFAM" id="SSF53850">
    <property type="entry name" value="Periplasmic binding protein-like II"/>
    <property type="match status" value="1"/>
</dbReference>
<organism evidence="6 7">
    <name type="scientific">Neptunicoccus cionae</name>
    <dbReference type="NCBI Taxonomy" id="2035344"/>
    <lineage>
        <taxon>Bacteria</taxon>
        <taxon>Pseudomonadati</taxon>
        <taxon>Pseudomonadota</taxon>
        <taxon>Alphaproteobacteria</taxon>
        <taxon>Rhodobacterales</taxon>
        <taxon>Paracoccaceae</taxon>
        <taxon>Neptunicoccus</taxon>
    </lineage>
</organism>
<dbReference type="EMBL" id="BMKA01000012">
    <property type="protein sequence ID" value="GGA33835.1"/>
    <property type="molecule type" value="Genomic_DNA"/>
</dbReference>
<dbReference type="PANTHER" id="PTHR30537:SF5">
    <property type="entry name" value="HTH-TYPE TRANSCRIPTIONAL ACTIVATOR TTDR-RELATED"/>
    <property type="match status" value="1"/>
</dbReference>
<keyword evidence="7" id="KW-1185">Reference proteome</keyword>
<dbReference type="GO" id="GO:0043565">
    <property type="term" value="F:sequence-specific DNA binding"/>
    <property type="evidence" value="ECO:0007669"/>
    <property type="project" value="TreeGrafter"/>
</dbReference>
<dbReference type="FunFam" id="1.10.10.10:FF:000001">
    <property type="entry name" value="LysR family transcriptional regulator"/>
    <property type="match status" value="1"/>
</dbReference>
<dbReference type="InterPro" id="IPR005119">
    <property type="entry name" value="LysR_subst-bd"/>
</dbReference>
<reference evidence="6" key="1">
    <citation type="journal article" date="2014" name="Int. J. Syst. Evol. Microbiol.">
        <title>Complete genome sequence of Corynebacterium casei LMG S-19264T (=DSM 44701T), isolated from a smear-ripened cheese.</title>
        <authorList>
            <consortium name="US DOE Joint Genome Institute (JGI-PGF)"/>
            <person name="Walter F."/>
            <person name="Albersmeier A."/>
            <person name="Kalinowski J."/>
            <person name="Ruckert C."/>
        </authorList>
    </citation>
    <scope>NUCLEOTIDE SEQUENCE</scope>
    <source>
        <strain evidence="6">CGMCC 1.15880</strain>
    </source>
</reference>
<evidence type="ECO:0000256" key="2">
    <source>
        <dbReference type="ARBA" id="ARBA00023015"/>
    </source>
</evidence>
<dbReference type="SUPFAM" id="SSF46785">
    <property type="entry name" value="Winged helix' DNA-binding domain"/>
    <property type="match status" value="1"/>
</dbReference>
<dbReference type="Pfam" id="PF00126">
    <property type="entry name" value="HTH_1"/>
    <property type="match status" value="1"/>
</dbReference>
<dbReference type="CDD" id="cd08422">
    <property type="entry name" value="PBP2_CrgA_like"/>
    <property type="match status" value="1"/>
</dbReference>
<proteinExistence type="inferred from homology"/>